<dbReference type="GO" id="GO:0005524">
    <property type="term" value="F:ATP binding"/>
    <property type="evidence" value="ECO:0007669"/>
    <property type="project" value="UniProtKB-KW"/>
</dbReference>
<dbReference type="PROSITE" id="PS50893">
    <property type="entry name" value="ABC_TRANSPORTER_2"/>
    <property type="match status" value="2"/>
</dbReference>
<evidence type="ECO:0000256" key="12">
    <source>
        <dbReference type="SAM" id="Phobius"/>
    </source>
</evidence>
<keyword evidence="3" id="KW-0813">Transport</keyword>
<evidence type="ECO:0000256" key="3">
    <source>
        <dbReference type="ARBA" id="ARBA00022448"/>
    </source>
</evidence>
<dbReference type="InterPro" id="IPR003439">
    <property type="entry name" value="ABC_transporter-like_ATP-bd"/>
</dbReference>
<feature type="transmembrane region" description="Helical" evidence="12">
    <location>
        <begin position="305"/>
        <end position="329"/>
    </location>
</feature>
<feature type="region of interest" description="Disordered" evidence="11">
    <location>
        <begin position="1405"/>
        <end position="1436"/>
    </location>
</feature>
<dbReference type="GO" id="GO:0016887">
    <property type="term" value="F:ATP hydrolysis activity"/>
    <property type="evidence" value="ECO:0007669"/>
    <property type="project" value="InterPro"/>
</dbReference>
<feature type="transmembrane region" description="Helical" evidence="12">
    <location>
        <begin position="1220"/>
        <end position="1239"/>
    </location>
</feature>
<feature type="transmembrane region" description="Helical" evidence="12">
    <location>
        <begin position="417"/>
        <end position="436"/>
    </location>
</feature>
<dbReference type="CDD" id="cd03244">
    <property type="entry name" value="ABCC_MRP_domain2"/>
    <property type="match status" value="1"/>
</dbReference>
<dbReference type="SUPFAM" id="SSF52540">
    <property type="entry name" value="P-loop containing nucleoside triphosphate hydrolases"/>
    <property type="match status" value="2"/>
</dbReference>
<feature type="transmembrane region" description="Helical" evidence="12">
    <location>
        <begin position="442"/>
        <end position="459"/>
    </location>
</feature>
<feature type="transmembrane region" description="Helical" evidence="12">
    <location>
        <begin position="1093"/>
        <end position="1122"/>
    </location>
</feature>
<feature type="domain" description="ABC transporter" evidence="13">
    <location>
        <begin position="609"/>
        <end position="861"/>
    </location>
</feature>
<dbReference type="STRING" id="1095630.A0A2J6SRG7"/>
<keyword evidence="6" id="KW-0547">Nucleotide-binding</keyword>
<evidence type="ECO:0000256" key="2">
    <source>
        <dbReference type="ARBA" id="ARBA00009726"/>
    </source>
</evidence>
<keyword evidence="5" id="KW-0677">Repeat</keyword>
<evidence type="ECO:0000256" key="7">
    <source>
        <dbReference type="ARBA" id="ARBA00022840"/>
    </source>
</evidence>
<dbReference type="Proteomes" id="UP000235371">
    <property type="component" value="Unassembled WGS sequence"/>
</dbReference>
<dbReference type="SUPFAM" id="SSF90123">
    <property type="entry name" value="ABC transporter transmembrane region"/>
    <property type="match status" value="2"/>
</dbReference>
<name>A0A2J6SRG7_9HELO</name>
<evidence type="ECO:0000256" key="5">
    <source>
        <dbReference type="ARBA" id="ARBA00022737"/>
    </source>
</evidence>
<protein>
    <submittedName>
        <fullName evidence="15">Putative ABC bile acid transporter</fullName>
    </submittedName>
</protein>
<gene>
    <name evidence="15" type="ORF">K444DRAFT_541556</name>
</gene>
<keyword evidence="7" id="KW-0067">ATP-binding</keyword>
<comment type="similarity">
    <text evidence="2">Belongs to the ABC transporter superfamily. ABCC family. Conjugate transporter (TC 3.A.1.208) subfamily.</text>
</comment>
<dbReference type="FunFam" id="3.40.50.300:FF:000825">
    <property type="entry name" value="ABC bile acid transporter"/>
    <property type="match status" value="1"/>
</dbReference>
<feature type="transmembrane region" description="Helical" evidence="12">
    <location>
        <begin position="252"/>
        <end position="276"/>
    </location>
</feature>
<dbReference type="InterPro" id="IPR003593">
    <property type="entry name" value="AAA+_ATPase"/>
</dbReference>
<dbReference type="PROSITE" id="PS00211">
    <property type="entry name" value="ABC_TRANSPORTER_1"/>
    <property type="match status" value="1"/>
</dbReference>
<evidence type="ECO:0000259" key="14">
    <source>
        <dbReference type="PROSITE" id="PS50929"/>
    </source>
</evidence>
<evidence type="ECO:0000313" key="15">
    <source>
        <dbReference type="EMBL" id="PMD53362.1"/>
    </source>
</evidence>
<evidence type="ECO:0000256" key="9">
    <source>
        <dbReference type="ARBA" id="ARBA00023136"/>
    </source>
</evidence>
<dbReference type="InterPro" id="IPR027417">
    <property type="entry name" value="P-loop_NTPase"/>
</dbReference>
<dbReference type="GO" id="GO:0016020">
    <property type="term" value="C:membrane"/>
    <property type="evidence" value="ECO:0007669"/>
    <property type="project" value="UniProtKB-SubCell"/>
</dbReference>
<keyword evidence="4 12" id="KW-0812">Transmembrane</keyword>
<feature type="domain" description="ABC transmembrane type-1" evidence="14">
    <location>
        <begin position="399"/>
        <end position="582"/>
    </location>
</feature>
<keyword evidence="8 12" id="KW-1133">Transmembrane helix</keyword>
<dbReference type="PANTHER" id="PTHR24223">
    <property type="entry name" value="ATP-BINDING CASSETTE SUB-FAMILY C"/>
    <property type="match status" value="1"/>
</dbReference>
<feature type="transmembrane region" description="Helical" evidence="12">
    <location>
        <begin position="1006"/>
        <end position="1028"/>
    </location>
</feature>
<dbReference type="OrthoDB" id="6500128at2759"/>
<dbReference type="EMBL" id="KZ613883">
    <property type="protein sequence ID" value="PMD53362.1"/>
    <property type="molecule type" value="Genomic_DNA"/>
</dbReference>
<feature type="domain" description="ABC transmembrane type-1" evidence="14">
    <location>
        <begin position="995"/>
        <end position="1247"/>
    </location>
</feature>
<keyword evidence="16" id="KW-1185">Reference proteome</keyword>
<dbReference type="InterPro" id="IPR017871">
    <property type="entry name" value="ABC_transporter-like_CS"/>
</dbReference>
<evidence type="ECO:0000259" key="13">
    <source>
        <dbReference type="PROSITE" id="PS50893"/>
    </source>
</evidence>
<feature type="transmembrane region" description="Helical" evidence="12">
    <location>
        <begin position="1191"/>
        <end position="1213"/>
    </location>
</feature>
<dbReference type="GO" id="GO:0140359">
    <property type="term" value="F:ABC-type transporter activity"/>
    <property type="evidence" value="ECO:0007669"/>
    <property type="project" value="InterPro"/>
</dbReference>
<comment type="subcellular location">
    <subcellularLocation>
        <location evidence="1">Membrane</location>
        <topology evidence="1">Multi-pass membrane protein</topology>
    </subcellularLocation>
</comment>
<dbReference type="RefSeq" id="XP_024730266.1">
    <property type="nucleotide sequence ID" value="XM_024875803.1"/>
</dbReference>
<feature type="region of interest" description="Disordered" evidence="11">
    <location>
        <begin position="863"/>
        <end position="893"/>
    </location>
</feature>
<dbReference type="SMART" id="SM00382">
    <property type="entry name" value="AAA"/>
    <property type="match status" value="2"/>
</dbReference>
<dbReference type="Gene3D" id="1.20.1560.10">
    <property type="entry name" value="ABC transporter type 1, transmembrane domain"/>
    <property type="match status" value="2"/>
</dbReference>
<dbReference type="InterPro" id="IPR011527">
    <property type="entry name" value="ABC1_TM_dom"/>
</dbReference>
<dbReference type="Gene3D" id="3.40.50.300">
    <property type="entry name" value="P-loop containing nucleotide triphosphate hydrolases"/>
    <property type="match status" value="2"/>
</dbReference>
<dbReference type="InterPro" id="IPR050173">
    <property type="entry name" value="ABC_transporter_C-like"/>
</dbReference>
<evidence type="ECO:0000256" key="8">
    <source>
        <dbReference type="ARBA" id="ARBA00022989"/>
    </source>
</evidence>
<dbReference type="Pfam" id="PF00005">
    <property type="entry name" value="ABC_tran"/>
    <property type="match status" value="2"/>
</dbReference>
<evidence type="ECO:0000256" key="4">
    <source>
        <dbReference type="ARBA" id="ARBA00022692"/>
    </source>
</evidence>
<keyword evidence="10" id="KW-0325">Glycoprotein</keyword>
<feature type="transmembrane region" description="Helical" evidence="12">
    <location>
        <begin position="12"/>
        <end position="31"/>
    </location>
</feature>
<feature type="transmembrane region" description="Helical" evidence="12">
    <location>
        <begin position="159"/>
        <end position="179"/>
    </location>
</feature>
<evidence type="ECO:0000256" key="6">
    <source>
        <dbReference type="ARBA" id="ARBA00022741"/>
    </source>
</evidence>
<evidence type="ECO:0000256" key="1">
    <source>
        <dbReference type="ARBA" id="ARBA00004141"/>
    </source>
</evidence>
<keyword evidence="9 12" id="KW-0472">Membrane</keyword>
<dbReference type="PROSITE" id="PS50929">
    <property type="entry name" value="ABC_TM1F"/>
    <property type="match status" value="2"/>
</dbReference>
<dbReference type="InParanoid" id="A0A2J6SRG7"/>
<evidence type="ECO:0000256" key="11">
    <source>
        <dbReference type="SAM" id="MobiDB-lite"/>
    </source>
</evidence>
<evidence type="ECO:0000313" key="16">
    <source>
        <dbReference type="Proteomes" id="UP000235371"/>
    </source>
</evidence>
<accession>A0A2J6SRG7</accession>
<feature type="domain" description="ABC transporter" evidence="13">
    <location>
        <begin position="1281"/>
        <end position="1548"/>
    </location>
</feature>
<dbReference type="CDD" id="cd03250">
    <property type="entry name" value="ABCC_MRP_domain1"/>
    <property type="match status" value="1"/>
</dbReference>
<dbReference type="FunFam" id="1.20.1560.10:FF:000092">
    <property type="entry name" value="ABC bile acid transporter"/>
    <property type="match status" value="1"/>
</dbReference>
<dbReference type="Pfam" id="PF00664">
    <property type="entry name" value="ABC_membrane"/>
    <property type="match status" value="2"/>
</dbReference>
<dbReference type="GeneID" id="36583882"/>
<dbReference type="PANTHER" id="PTHR24223:SF456">
    <property type="entry name" value="MULTIDRUG RESISTANCE-ASSOCIATED PROTEIN LETHAL(2)03659"/>
    <property type="match status" value="1"/>
</dbReference>
<feature type="transmembrane region" description="Helical" evidence="12">
    <location>
        <begin position="524"/>
        <end position="547"/>
    </location>
</feature>
<feature type="compositionally biased region" description="Low complexity" evidence="11">
    <location>
        <begin position="1405"/>
        <end position="1414"/>
    </location>
</feature>
<dbReference type="CDD" id="cd18596">
    <property type="entry name" value="ABC_6TM_VMR1_D1_like"/>
    <property type="match status" value="1"/>
</dbReference>
<feature type="compositionally biased region" description="Polar residues" evidence="11">
    <location>
        <begin position="1424"/>
        <end position="1434"/>
    </location>
</feature>
<feature type="transmembrane region" description="Helical" evidence="12">
    <location>
        <begin position="94"/>
        <end position="112"/>
    </location>
</feature>
<organism evidence="15 16">
    <name type="scientific">Hyaloscypha bicolor E</name>
    <dbReference type="NCBI Taxonomy" id="1095630"/>
    <lineage>
        <taxon>Eukaryota</taxon>
        <taxon>Fungi</taxon>
        <taxon>Dikarya</taxon>
        <taxon>Ascomycota</taxon>
        <taxon>Pezizomycotina</taxon>
        <taxon>Leotiomycetes</taxon>
        <taxon>Helotiales</taxon>
        <taxon>Hyaloscyphaceae</taxon>
        <taxon>Hyaloscypha</taxon>
        <taxon>Hyaloscypha bicolor</taxon>
    </lineage>
</organism>
<dbReference type="InterPro" id="IPR036640">
    <property type="entry name" value="ABC1_TM_sf"/>
</dbReference>
<feature type="transmembrane region" description="Helical" evidence="12">
    <location>
        <begin position="119"/>
        <end position="139"/>
    </location>
</feature>
<feature type="region of interest" description="Disordered" evidence="11">
    <location>
        <begin position="357"/>
        <end position="395"/>
    </location>
</feature>
<dbReference type="CDD" id="cd18604">
    <property type="entry name" value="ABC_6TM_VMR1_D2_like"/>
    <property type="match status" value="1"/>
</dbReference>
<reference evidence="15 16" key="1">
    <citation type="submission" date="2016-04" db="EMBL/GenBank/DDBJ databases">
        <title>A degradative enzymes factory behind the ericoid mycorrhizal symbiosis.</title>
        <authorList>
            <consortium name="DOE Joint Genome Institute"/>
            <person name="Martino E."/>
            <person name="Morin E."/>
            <person name="Grelet G."/>
            <person name="Kuo A."/>
            <person name="Kohler A."/>
            <person name="Daghino S."/>
            <person name="Barry K."/>
            <person name="Choi C."/>
            <person name="Cichocki N."/>
            <person name="Clum A."/>
            <person name="Copeland A."/>
            <person name="Hainaut M."/>
            <person name="Haridas S."/>
            <person name="Labutti K."/>
            <person name="Lindquist E."/>
            <person name="Lipzen A."/>
            <person name="Khouja H.-R."/>
            <person name="Murat C."/>
            <person name="Ohm R."/>
            <person name="Olson A."/>
            <person name="Spatafora J."/>
            <person name="Veneault-Fourrey C."/>
            <person name="Henrissat B."/>
            <person name="Grigoriev I."/>
            <person name="Martin F."/>
            <person name="Perotto S."/>
        </authorList>
    </citation>
    <scope>NUCLEOTIDE SEQUENCE [LARGE SCALE GENOMIC DNA]</scope>
    <source>
        <strain evidence="15 16">E</strain>
    </source>
</reference>
<proteinExistence type="inferred from homology"/>
<evidence type="ECO:0000256" key="10">
    <source>
        <dbReference type="ARBA" id="ARBA00023180"/>
    </source>
</evidence>
<sequence length="1567" mass="173729">MLENDSRSLVAGVAGLALVFLLTIPSLAGVASHLRESKPRSHVYEDEDGVATEKSVARYSAKIPKILLSVFAVLGLVTSIALAVLETLAGVDVIVGWVNVLIVTQTAGILLIKDSVKRYALGIYATISSIFLLAVLLFQDGVITEDASHGRTFGTSGEIGLRISQLALSALTAFSSVSLPRRPDVFRGGKPVDRMYSVSALGRYSFSWVGDMLTLARKKNRLELDDLPTMDHYTRSKDLSDSWGKKKHPRKLWIEIFLAHKWPFMIQWLLTLLSAFGNFAPQFTTYHILRLLERRQPGDPASPEAWVWVVALTLTTIGQAVIESWLFWISWSEVAIPIRSQVSALIFQKAMRRKDVKGASKSNKKESADVPNLARDAATDKAEVDEEDEADPKGKQSTVNLIGVDTKRVSDFASFNNYFPGSFFKLIVSFVFLISIIGWKALLTGFLAMSLTIPVNIYFSRRYSAAQDRLMKVRDVKMGVVTEALQGIRQIKFSALERNWHEKIGKVRERELGEQWNVFVSDTFLIFCWITSPIALAATSLAVYSYLYGELTPSVAFTAIGVFSNLEVTLAVIPELTTDLIDAHISVTRIERYLNAPEITKNTTDSPNISFDNASIAWPSDEEKTDNDLRYVLRNINVSFPENELSVVSGKTGTGKSLLLAAILGEVDVLSGKINVPSAPHTRDRHDNLATKDNWIIPSSIAFVAQIPWIENASIKENILFGLPDDEYRYHTVLEVCALKKDLDMLTDGENTEIGANGINLSGGQRWRVTFARALYSRAGILVLDDIFSAVDAHVGRHIFEKGLTGELGQGRTRILVTHHVALCKSKTKYIVELGDGTVENSGLVQELEEDGTLQQIIRHEEAERQVEEDEDPTAVNSEESSDIDNTEALKKVDSKKAAPKKFVEEESRERGRVKTRVYLDYLKSSGGIPFWGFALVFFTTQQCFLTGRAWWLRLWTGANEHTSLKQALTQSFQVQGFSNYARNSTFSVSSSHSLEPADPSENLKFYLGVYVALSVVISLFGTFRYWYIFTGSIRASRRLFERLSFTILRTPLRWMDTVPLGRILNRFTADFNVVDSRLCNDMSFGANNIFRVVGVVVAGVFVSPYIIILSLTLLAICIQIARLYMTGAREAKRLESSAKSPVFEQFGSALTGVGTIRAFDKSDTYITRMYSKIDDHISSFWYLWAFNRWMGWRMSLVGGFFATFVAAMILLINGIDAALAGFALSFALEYGSAVIWSVRFYTNIELDMNAAERIIEYASLPTESLDGTDPPAAWPSEGRLEVKDLVVGYAPDLPPVLKGLTFRVERNERIGVVGRTGAGKSSLTLALFRFLEAREGSIHIDGLDISKIKLHDLRSRLAIIPQDPVLFSGTVRSNLDAFDEQGDSALRDALLRVHLVSVEELESLNSSSSSSGSATPVPPIPNTPNGTTKNLNKNPFLHLSSPITEGGLNLSQGQRQLLCLARAIVSRPKIMVLDEATSAVDMATDTLIQRSIREEFGDSTLIVIAHRLSTIADFDKILVLDDGRVSEFGTPKELFALENGVFKGMVGESGEKKKLISMIQGAEPTE</sequence>
<feature type="transmembrane region" description="Helical" evidence="12">
    <location>
        <begin position="66"/>
        <end position="88"/>
    </location>
</feature>